<dbReference type="InterPro" id="IPR006311">
    <property type="entry name" value="TAT_signal"/>
</dbReference>
<comment type="similarity">
    <text evidence="1">Belongs to the bacterial solute-binding protein SsuA/TauA family.</text>
</comment>
<dbReference type="CDD" id="cd13558">
    <property type="entry name" value="PBP2_SsuA_like_2"/>
    <property type="match status" value="1"/>
</dbReference>
<dbReference type="Pfam" id="PF12974">
    <property type="entry name" value="Phosphonate-bd"/>
    <property type="match status" value="1"/>
</dbReference>
<dbReference type="InterPro" id="IPR001638">
    <property type="entry name" value="Solute-binding_3/MltF_N"/>
</dbReference>
<dbReference type="EMBL" id="JABBGM010000001">
    <property type="protein sequence ID" value="NML92234.1"/>
    <property type="molecule type" value="Genomic_DNA"/>
</dbReference>
<evidence type="ECO:0000313" key="4">
    <source>
        <dbReference type="Proteomes" id="UP000583556"/>
    </source>
</evidence>
<evidence type="ECO:0000259" key="2">
    <source>
        <dbReference type="SMART" id="SM00062"/>
    </source>
</evidence>
<dbReference type="SMART" id="SM00062">
    <property type="entry name" value="PBPb"/>
    <property type="match status" value="1"/>
</dbReference>
<keyword evidence="4" id="KW-1185">Reference proteome</keyword>
<evidence type="ECO:0000313" key="3">
    <source>
        <dbReference type="EMBL" id="NML92234.1"/>
    </source>
</evidence>
<dbReference type="SUPFAM" id="SSF53850">
    <property type="entry name" value="Periplasmic binding protein-like II"/>
    <property type="match status" value="1"/>
</dbReference>
<comment type="caution">
    <text evidence="3">The sequence shown here is derived from an EMBL/GenBank/DDBJ whole genome shotgun (WGS) entry which is preliminary data.</text>
</comment>
<accession>A0A7Y0BKV6</accession>
<gene>
    <name evidence="3" type="ORF">HHL27_00930</name>
</gene>
<organism evidence="3 4">
    <name type="scientific">Novosphingobium olei</name>
    <dbReference type="NCBI Taxonomy" id="2728851"/>
    <lineage>
        <taxon>Bacteria</taxon>
        <taxon>Pseudomonadati</taxon>
        <taxon>Pseudomonadota</taxon>
        <taxon>Alphaproteobacteria</taxon>
        <taxon>Sphingomonadales</taxon>
        <taxon>Sphingomonadaceae</taxon>
        <taxon>Novosphingobium</taxon>
    </lineage>
</organism>
<reference evidence="3 4" key="1">
    <citation type="submission" date="2020-04" db="EMBL/GenBank/DDBJ databases">
        <title>Novosphingobium sp. TW-4 isolated from soil.</title>
        <authorList>
            <person name="Dahal R.H."/>
            <person name="Chaudhary D.K."/>
        </authorList>
    </citation>
    <scope>NUCLEOTIDE SEQUENCE [LARGE SCALE GENOMIC DNA]</scope>
    <source>
        <strain evidence="3 4">TW-4</strain>
    </source>
</reference>
<dbReference type="RefSeq" id="WP_169491505.1">
    <property type="nucleotide sequence ID" value="NZ_JABBGM010000001.1"/>
</dbReference>
<sequence length="329" mass="34424">MEHLAKNSPRSFADRRGFLAGALAGVVALPLLAACGRPGAKGLVLGDQVHLMQAKLDAADALQGAPYRVTWASFPGAAPLLEALNAGAVDTAPAGDLPVVLAIAAGCRLKIVAVTKSAPESMAVIVPGGSPVRSVADLAGRQVIVSSARGSIAHYLLLEALREADVPLDRVKIGFMLPTEAAAAFASGQIEAWATFGIFQAKAEAAGARILRDGRGIGPGYTLITASDAALADPAKRAALRDVLGRMRQANRWCRANPARYAEIYARQTGVDIAIARKMVARERPDLFAPDDACLSAVQRAADRFAEYGMLPRRVRVADYLASDVLPAA</sequence>
<dbReference type="AlphaFoldDB" id="A0A7Y0BKV6"/>
<dbReference type="PROSITE" id="PS51318">
    <property type="entry name" value="TAT"/>
    <property type="match status" value="1"/>
</dbReference>
<evidence type="ECO:0000256" key="1">
    <source>
        <dbReference type="ARBA" id="ARBA00010742"/>
    </source>
</evidence>
<dbReference type="PROSITE" id="PS51257">
    <property type="entry name" value="PROKAR_LIPOPROTEIN"/>
    <property type="match status" value="1"/>
</dbReference>
<feature type="domain" description="Solute-binding protein family 3/N-terminal" evidence="2">
    <location>
        <begin position="31"/>
        <end position="257"/>
    </location>
</feature>
<protein>
    <submittedName>
        <fullName evidence="3">ABC transporter substrate-binding protein</fullName>
    </submittedName>
</protein>
<dbReference type="Proteomes" id="UP000583556">
    <property type="component" value="Unassembled WGS sequence"/>
</dbReference>
<dbReference type="PANTHER" id="PTHR30024">
    <property type="entry name" value="ALIPHATIC SULFONATES-BINDING PROTEIN-RELATED"/>
    <property type="match status" value="1"/>
</dbReference>
<proteinExistence type="inferred from homology"/>
<dbReference type="PANTHER" id="PTHR30024:SF48">
    <property type="entry name" value="ABC TRANSPORTER SUBSTRATE-BINDING PROTEIN"/>
    <property type="match status" value="1"/>
</dbReference>
<dbReference type="Gene3D" id="3.40.190.10">
    <property type="entry name" value="Periplasmic binding protein-like II"/>
    <property type="match status" value="2"/>
</dbReference>
<name>A0A7Y0BKV6_9SPHN</name>